<keyword evidence="2 8" id="KW-0813">Transport</keyword>
<comment type="function">
    <text evidence="8">Part of a membrane-bound complex that couples electron transfer with translocation of ions across the membrane.</text>
</comment>
<keyword evidence="9" id="KW-0175">Coiled coil</keyword>
<name>A0ABR7N1G2_9FIRM</name>
<dbReference type="RefSeq" id="WP_249297847.1">
    <property type="nucleotide sequence ID" value="NZ_JACRSX010000007.1"/>
</dbReference>
<comment type="caution">
    <text evidence="10">The sequence shown here is derived from an EMBL/GenBank/DDBJ whole genome shotgun (WGS) entry which is preliminary data.</text>
</comment>
<feature type="transmembrane region" description="Helical" evidence="8">
    <location>
        <begin position="38"/>
        <end position="59"/>
    </location>
</feature>
<keyword evidence="7 8" id="KW-0472">Membrane</keyword>
<evidence type="ECO:0000256" key="9">
    <source>
        <dbReference type="SAM" id="Coils"/>
    </source>
</evidence>
<sequence>MNSCTERLKNGIITENPTFVMMLGMCPTLAVTSSAINGLGMGLTTTAVLILSNVFISLLRKVIPDKVRIPAFIVIVATFVTLIQLLLQAYLPSLNKALGVYIPLIVVNCIILGRAEAYASKNPLLPSAFDGLGMGLGFTFGLTCIGICREILGAGAIFGHQFIPDDYHITFFVLAPGAFLVLSFLTAIQNKLKMPSATNVDNADSNIACGGNCASCVGNCSVANKGLVEAERAAEKAAAAKAKAEAAAKAKAAKEAKAKAEAEAKAKEAASDGKED</sequence>
<evidence type="ECO:0000313" key="11">
    <source>
        <dbReference type="Proteomes" id="UP000606193"/>
    </source>
</evidence>
<keyword evidence="6 8" id="KW-1133">Transmembrane helix</keyword>
<keyword evidence="5 8" id="KW-0249">Electron transport</keyword>
<evidence type="ECO:0000256" key="3">
    <source>
        <dbReference type="ARBA" id="ARBA00022692"/>
    </source>
</evidence>
<accession>A0ABR7N1G2</accession>
<reference evidence="10 11" key="1">
    <citation type="submission" date="2020-08" db="EMBL/GenBank/DDBJ databases">
        <title>Genome public.</title>
        <authorList>
            <person name="Liu C."/>
            <person name="Sun Q."/>
        </authorList>
    </citation>
    <scope>NUCLEOTIDE SEQUENCE [LARGE SCALE GENOMIC DNA]</scope>
    <source>
        <strain evidence="10 11">NSJ-37</strain>
    </source>
</reference>
<protein>
    <recommendedName>
        <fullName evidence="8">Ion-translocating oxidoreductase complex subunit E</fullName>
        <ecNumber evidence="8">7.-.-.-</ecNumber>
    </recommendedName>
    <alternativeName>
        <fullName evidence="8">Rnf electron transport complex subunit E</fullName>
    </alternativeName>
</protein>
<dbReference type="NCBIfam" id="NF009070">
    <property type="entry name" value="PRK12405.1"/>
    <property type="match status" value="1"/>
</dbReference>
<evidence type="ECO:0000256" key="6">
    <source>
        <dbReference type="ARBA" id="ARBA00022989"/>
    </source>
</evidence>
<keyword evidence="11" id="KW-1185">Reference proteome</keyword>
<keyword evidence="8" id="KW-1003">Cell membrane</keyword>
<dbReference type="EC" id="7.-.-.-" evidence="8"/>
<feature type="transmembrane region" description="Helical" evidence="8">
    <location>
        <begin position="169"/>
        <end position="188"/>
    </location>
</feature>
<evidence type="ECO:0000256" key="2">
    <source>
        <dbReference type="ARBA" id="ARBA00022448"/>
    </source>
</evidence>
<evidence type="ECO:0000256" key="4">
    <source>
        <dbReference type="ARBA" id="ARBA00022967"/>
    </source>
</evidence>
<evidence type="ECO:0000256" key="1">
    <source>
        <dbReference type="ARBA" id="ARBA00004127"/>
    </source>
</evidence>
<feature type="transmembrane region" description="Helical" evidence="8">
    <location>
        <begin position="97"/>
        <end position="115"/>
    </location>
</feature>
<proteinExistence type="inferred from homology"/>
<evidence type="ECO:0000256" key="8">
    <source>
        <dbReference type="HAMAP-Rule" id="MF_00478"/>
    </source>
</evidence>
<dbReference type="HAMAP" id="MF_00478">
    <property type="entry name" value="RsxE_RnfE"/>
    <property type="match status" value="1"/>
</dbReference>
<dbReference type="Pfam" id="PF02508">
    <property type="entry name" value="Rnf-Nqr"/>
    <property type="match status" value="1"/>
</dbReference>
<comment type="subunit">
    <text evidence="8">The complex is composed of six subunits: RnfA, RnfB, RnfC, RnfD, RnfE and RnfG.</text>
</comment>
<dbReference type="InterPro" id="IPR010968">
    <property type="entry name" value="RnfE"/>
</dbReference>
<organism evidence="10 11">
    <name type="scientific">Jutongia huaianensis</name>
    <dbReference type="NCBI Taxonomy" id="2763668"/>
    <lineage>
        <taxon>Bacteria</taxon>
        <taxon>Bacillati</taxon>
        <taxon>Bacillota</taxon>
        <taxon>Clostridia</taxon>
        <taxon>Lachnospirales</taxon>
        <taxon>Lachnospiraceae</taxon>
        <taxon>Jutongia</taxon>
    </lineage>
</organism>
<feature type="transmembrane region" description="Helical" evidence="8">
    <location>
        <begin position="12"/>
        <end position="32"/>
    </location>
</feature>
<feature type="transmembrane region" description="Helical" evidence="8">
    <location>
        <begin position="71"/>
        <end position="91"/>
    </location>
</feature>
<dbReference type="InterPro" id="IPR003667">
    <property type="entry name" value="NqrDE/RnfAE"/>
</dbReference>
<gene>
    <name evidence="8" type="primary">rnfE</name>
    <name evidence="10" type="ORF">H8704_07465</name>
</gene>
<comment type="similarity">
    <text evidence="8">Belongs to the NqrDE/RnfAE family.</text>
</comment>
<keyword evidence="3 8" id="KW-0812">Transmembrane</keyword>
<dbReference type="PANTHER" id="PTHR30586">
    <property type="entry name" value="ELECTRON TRANSPORT COMPLEX PROTEIN RNFE"/>
    <property type="match status" value="1"/>
</dbReference>
<dbReference type="EMBL" id="JACRSX010000007">
    <property type="protein sequence ID" value="MBC8562466.1"/>
    <property type="molecule type" value="Genomic_DNA"/>
</dbReference>
<evidence type="ECO:0000313" key="10">
    <source>
        <dbReference type="EMBL" id="MBC8562466.1"/>
    </source>
</evidence>
<dbReference type="PANTHER" id="PTHR30586:SF0">
    <property type="entry name" value="ION-TRANSLOCATING OXIDOREDUCTASE COMPLEX SUBUNIT E"/>
    <property type="match status" value="1"/>
</dbReference>
<keyword evidence="4 8" id="KW-1278">Translocase</keyword>
<evidence type="ECO:0000256" key="5">
    <source>
        <dbReference type="ARBA" id="ARBA00022982"/>
    </source>
</evidence>
<dbReference type="NCBIfam" id="TIGR01948">
    <property type="entry name" value="rnfE"/>
    <property type="match status" value="1"/>
</dbReference>
<feature type="coiled-coil region" evidence="9">
    <location>
        <begin position="227"/>
        <end position="270"/>
    </location>
</feature>
<dbReference type="Proteomes" id="UP000606193">
    <property type="component" value="Unassembled WGS sequence"/>
</dbReference>
<evidence type="ECO:0000256" key="7">
    <source>
        <dbReference type="ARBA" id="ARBA00023136"/>
    </source>
</evidence>
<feature type="transmembrane region" description="Helical" evidence="8">
    <location>
        <begin position="136"/>
        <end position="163"/>
    </location>
</feature>
<comment type="subcellular location">
    <subcellularLocation>
        <location evidence="8">Cell membrane</location>
        <topology evidence="8">Multi-pass membrane protein</topology>
    </subcellularLocation>
    <subcellularLocation>
        <location evidence="1">Endomembrane system</location>
        <topology evidence="1">Multi-pass membrane protein</topology>
    </subcellularLocation>
</comment>